<keyword evidence="2" id="KW-1133">Transmembrane helix</keyword>
<accession>A0A5R8QCC5</accession>
<feature type="compositionally biased region" description="Basic and acidic residues" evidence="1">
    <location>
        <begin position="1"/>
        <end position="17"/>
    </location>
</feature>
<keyword evidence="2" id="KW-0812">Transmembrane</keyword>
<gene>
    <name evidence="4" type="ORF">FEZ08_08655</name>
</gene>
<dbReference type="PROSITE" id="PS00018">
    <property type="entry name" value="EF_HAND_1"/>
    <property type="match status" value="1"/>
</dbReference>
<dbReference type="InParanoid" id="A0A5R8QCC5"/>
<keyword evidence="5" id="KW-1185">Reference proteome</keyword>
<sequence>MKNDNENNVEDLQREDTTEVENEAVVAETAAEDNSETVAEEPAVEEQPTPSVTETGEIIAAIGVHEATAENILPTPQEIAETMPGIEEIAKEPQKRKNGLLFAIIGGAVGVALLLVALVIGIYFAFFSTTSVDVFADVEIVYDGANGYAVVEDGIKPYVSPSANEAQNNGFKAVINYTSDAKNVSNGDVITVTAVVNQELLDQYRISPESLTKQFTVSGLATVPAKYSDIPGEADIRSKATSFVEGYRQDDIDAALNKVSGSTLVSDEVKLYAIAYKADPELCNSGKTTYDERCGTIQYIFDHQVKTESTGYNHTYGTWRMYGLTNIQVLENGTLFQTTNYVVDMDDFDSNNDGFIDDGEMKAGYERLGYTFLVQ</sequence>
<reference evidence="4 5" key="1">
    <citation type="submission" date="2019-05" db="EMBL/GenBank/DDBJ databases">
        <title>Culicoidintestinum kansasii gen. nov., sp. nov. from the gastrointestinal tract of the biting midge, Culicoides sonorensis.</title>
        <authorList>
            <person name="Neupane S."/>
            <person name="Ghosh A."/>
            <person name="Gunther S."/>
            <person name="Martin K."/>
            <person name="Zurek L."/>
        </authorList>
    </citation>
    <scope>NUCLEOTIDE SEQUENCE [LARGE SCALE GENOMIC DNA]</scope>
    <source>
        <strain evidence="4 5">CS-1</strain>
    </source>
</reference>
<dbReference type="InterPro" id="IPR018247">
    <property type="entry name" value="EF_Hand_1_Ca_BS"/>
</dbReference>
<feature type="transmembrane region" description="Helical" evidence="2">
    <location>
        <begin position="100"/>
        <end position="126"/>
    </location>
</feature>
<dbReference type="PROSITE" id="PS50222">
    <property type="entry name" value="EF_HAND_2"/>
    <property type="match status" value="1"/>
</dbReference>
<dbReference type="AlphaFoldDB" id="A0A5R8QCC5"/>
<comment type="caution">
    <text evidence="4">The sequence shown here is derived from an EMBL/GenBank/DDBJ whole genome shotgun (WGS) entry which is preliminary data.</text>
</comment>
<dbReference type="GO" id="GO:0005509">
    <property type="term" value="F:calcium ion binding"/>
    <property type="evidence" value="ECO:0007669"/>
    <property type="project" value="InterPro"/>
</dbReference>
<evidence type="ECO:0000313" key="4">
    <source>
        <dbReference type="EMBL" id="TLG72762.1"/>
    </source>
</evidence>
<dbReference type="InterPro" id="IPR002048">
    <property type="entry name" value="EF_hand_dom"/>
</dbReference>
<feature type="region of interest" description="Disordered" evidence="1">
    <location>
        <begin position="1"/>
        <end position="51"/>
    </location>
</feature>
<name>A0A5R8QCC5_9FIRM</name>
<organism evidence="4 5">
    <name type="scientific">Culicoidibacter larvae</name>
    <dbReference type="NCBI Taxonomy" id="2579976"/>
    <lineage>
        <taxon>Bacteria</taxon>
        <taxon>Bacillati</taxon>
        <taxon>Bacillota</taxon>
        <taxon>Culicoidibacteria</taxon>
        <taxon>Culicoidibacterales</taxon>
        <taxon>Culicoidibacteraceae</taxon>
        <taxon>Culicoidibacter</taxon>
    </lineage>
</organism>
<evidence type="ECO:0000259" key="3">
    <source>
        <dbReference type="PROSITE" id="PS50222"/>
    </source>
</evidence>
<proteinExistence type="predicted"/>
<feature type="domain" description="EF-hand" evidence="3">
    <location>
        <begin position="345"/>
        <end position="371"/>
    </location>
</feature>
<dbReference type="EMBL" id="VBWP01000007">
    <property type="protein sequence ID" value="TLG72762.1"/>
    <property type="molecule type" value="Genomic_DNA"/>
</dbReference>
<evidence type="ECO:0000256" key="1">
    <source>
        <dbReference type="SAM" id="MobiDB-lite"/>
    </source>
</evidence>
<evidence type="ECO:0000256" key="2">
    <source>
        <dbReference type="SAM" id="Phobius"/>
    </source>
</evidence>
<dbReference type="Proteomes" id="UP000306912">
    <property type="component" value="Unassembled WGS sequence"/>
</dbReference>
<protein>
    <recommendedName>
        <fullName evidence="3">EF-hand domain-containing protein</fullName>
    </recommendedName>
</protein>
<keyword evidence="2" id="KW-0472">Membrane</keyword>
<feature type="compositionally biased region" description="Acidic residues" evidence="1">
    <location>
        <begin position="30"/>
        <end position="44"/>
    </location>
</feature>
<evidence type="ECO:0000313" key="5">
    <source>
        <dbReference type="Proteomes" id="UP000306912"/>
    </source>
</evidence>
<dbReference type="RefSeq" id="WP_138191421.1">
    <property type="nucleotide sequence ID" value="NZ_VBWP01000007.1"/>
</dbReference>